<dbReference type="AlphaFoldDB" id="A0A7S2B9S7"/>
<gene>
    <name evidence="1" type="ORF">DSPE1174_LOCUS6280</name>
</gene>
<protein>
    <submittedName>
        <fullName evidence="1">Uncharacterized protein</fullName>
    </submittedName>
</protein>
<dbReference type="EMBL" id="HBGS01011937">
    <property type="protein sequence ID" value="CAD9389622.1"/>
    <property type="molecule type" value="Transcribed_RNA"/>
</dbReference>
<sequence>MEGFDFQSWIQFTRDVLSLGQEVKATDVHSFVCRFGKFSVEVRTPPSSVGMGEDHSPLNPNAKVFRKQDSIGKSRLQNSTGKGEARGIHQLKRELFRMRAQVKGLQDKLDGKKISDHYDFNWTPPSASEGTSSGLQTHIRHSRRKIAKMRELLESVSQVVFEDKETDPQVVSEDDKEGILESMEEDVASMTEKFDEGKRGGAEPEDTEADAKLGFLWMLQSLAEDDVPEEDILEKVGTTKEYWSKTNRILGDDEPHDDDLKWLGVSREDVFKTKRRVACLNAFGINYEEKMRKYWNAFKDGCKGRDVSEMGRVMEENFVMNGISTSSAT</sequence>
<proteinExistence type="predicted"/>
<accession>A0A7S2B9S7</accession>
<organism evidence="1">
    <name type="scientific">Octactis speculum</name>
    <dbReference type="NCBI Taxonomy" id="3111310"/>
    <lineage>
        <taxon>Eukaryota</taxon>
        <taxon>Sar</taxon>
        <taxon>Stramenopiles</taxon>
        <taxon>Ochrophyta</taxon>
        <taxon>Dictyochophyceae</taxon>
        <taxon>Dictyochales</taxon>
        <taxon>Dictyochaceae</taxon>
        <taxon>Octactis</taxon>
    </lineage>
</organism>
<reference evidence="1" key="1">
    <citation type="submission" date="2021-01" db="EMBL/GenBank/DDBJ databases">
        <authorList>
            <person name="Corre E."/>
            <person name="Pelletier E."/>
            <person name="Niang G."/>
            <person name="Scheremetjew M."/>
            <person name="Finn R."/>
            <person name="Kale V."/>
            <person name="Holt S."/>
            <person name="Cochrane G."/>
            <person name="Meng A."/>
            <person name="Brown T."/>
            <person name="Cohen L."/>
        </authorList>
    </citation>
    <scope>NUCLEOTIDE SEQUENCE</scope>
    <source>
        <strain evidence="1">CCMP1381</strain>
    </source>
</reference>
<evidence type="ECO:0000313" key="1">
    <source>
        <dbReference type="EMBL" id="CAD9389622.1"/>
    </source>
</evidence>
<name>A0A7S2B9S7_9STRA</name>